<reference evidence="11 12" key="1">
    <citation type="submission" date="2015-05" db="EMBL/GenBank/DDBJ databases">
        <title>A genomic and transcriptomic approach to investigate the blue pigment phenotype in Pseudomonas fluorescens.</title>
        <authorList>
            <person name="Andreani N.A."/>
            <person name="Cardazzo B."/>
        </authorList>
    </citation>
    <scope>NUCLEOTIDE SEQUENCE [LARGE SCALE GENOMIC DNA]</scope>
    <source>
        <strain evidence="11 12">Ps_22</strain>
    </source>
</reference>
<keyword evidence="3" id="KW-1003">Cell membrane</keyword>
<dbReference type="GO" id="GO:0005886">
    <property type="term" value="C:plasma membrane"/>
    <property type="evidence" value="ECO:0007669"/>
    <property type="project" value="UniProtKB-SubCell"/>
</dbReference>
<evidence type="ECO:0000256" key="1">
    <source>
        <dbReference type="ARBA" id="ARBA00004651"/>
    </source>
</evidence>
<keyword evidence="2" id="KW-0813">Transport</keyword>
<feature type="transmembrane region" description="Helical" evidence="8">
    <location>
        <begin position="124"/>
        <end position="144"/>
    </location>
</feature>
<evidence type="ECO:0000256" key="8">
    <source>
        <dbReference type="SAM" id="Phobius"/>
    </source>
</evidence>
<sequence length="263" mass="28713">MSSRPLIAPWRLRLRFGFRNGRLTAAWGLLILFAWLALALFAPWVAPYDPIAQDTSMSLLAPSLAHPLGTDNYGRDILSRVIWGARIDLQLAVIGVIFPFIIGTFIGAVSGYIGGRFDSVCMRVIDVVLAFPFLVLMLAIMAILGPGLQSFYIAMALVGWVSYARLIRSQILVLKESEFALAAKSLALAMGAFCSGICCLMRCLAPLCFPCPTRCWCCSTAPPSVTWAWGCNHRPPNGGRWWPRGKPLSPPPGGSAPFRAWPS</sequence>
<proteinExistence type="predicted"/>
<dbReference type="Pfam" id="PF12911">
    <property type="entry name" value="OppC_N"/>
    <property type="match status" value="1"/>
</dbReference>
<gene>
    <name evidence="11" type="primary">dppC_3</name>
    <name evidence="11" type="ORF">PFLmoz3_03552</name>
</gene>
<accession>A0A109LFX3</accession>
<evidence type="ECO:0000256" key="7">
    <source>
        <dbReference type="SAM" id="MobiDB-lite"/>
    </source>
</evidence>
<dbReference type="EMBL" id="LCYA01000087">
    <property type="protein sequence ID" value="KWV86815.1"/>
    <property type="molecule type" value="Genomic_DNA"/>
</dbReference>
<evidence type="ECO:0000256" key="5">
    <source>
        <dbReference type="ARBA" id="ARBA00022989"/>
    </source>
</evidence>
<evidence type="ECO:0000313" key="12">
    <source>
        <dbReference type="Proteomes" id="UP000061348"/>
    </source>
</evidence>
<feature type="domain" description="ABC transmembrane type-1" evidence="9">
    <location>
        <begin position="103"/>
        <end position="187"/>
    </location>
</feature>
<comment type="subcellular location">
    <subcellularLocation>
        <location evidence="1">Cell membrane</location>
        <topology evidence="1">Multi-pass membrane protein</topology>
    </subcellularLocation>
</comment>
<dbReference type="Pfam" id="PF00528">
    <property type="entry name" value="BPD_transp_1"/>
    <property type="match status" value="1"/>
</dbReference>
<keyword evidence="5 8" id="KW-1133">Transmembrane helix</keyword>
<evidence type="ECO:0000256" key="2">
    <source>
        <dbReference type="ARBA" id="ARBA00022448"/>
    </source>
</evidence>
<dbReference type="SUPFAM" id="SSF161098">
    <property type="entry name" value="MetI-like"/>
    <property type="match status" value="1"/>
</dbReference>
<dbReference type="InterPro" id="IPR000515">
    <property type="entry name" value="MetI-like"/>
</dbReference>
<dbReference type="InterPro" id="IPR025966">
    <property type="entry name" value="OppC_N"/>
</dbReference>
<dbReference type="PANTHER" id="PTHR43386">
    <property type="entry name" value="OLIGOPEPTIDE TRANSPORT SYSTEM PERMEASE PROTEIN APPC"/>
    <property type="match status" value="1"/>
</dbReference>
<dbReference type="PANTHER" id="PTHR43386:SF1">
    <property type="entry name" value="D,D-DIPEPTIDE TRANSPORT SYSTEM PERMEASE PROTEIN DDPC-RELATED"/>
    <property type="match status" value="1"/>
</dbReference>
<feature type="transmembrane region" description="Helical" evidence="8">
    <location>
        <begin position="89"/>
        <end position="112"/>
    </location>
</feature>
<evidence type="ECO:0000256" key="6">
    <source>
        <dbReference type="ARBA" id="ARBA00023136"/>
    </source>
</evidence>
<name>A0A109LFX3_PSEFL</name>
<organism evidence="11 12">
    <name type="scientific">Pseudomonas fluorescens</name>
    <dbReference type="NCBI Taxonomy" id="294"/>
    <lineage>
        <taxon>Bacteria</taxon>
        <taxon>Pseudomonadati</taxon>
        <taxon>Pseudomonadota</taxon>
        <taxon>Gammaproteobacteria</taxon>
        <taxon>Pseudomonadales</taxon>
        <taxon>Pseudomonadaceae</taxon>
        <taxon>Pseudomonas</taxon>
    </lineage>
</organism>
<comment type="caution">
    <text evidence="11">The sequence shown here is derived from an EMBL/GenBank/DDBJ whole genome shotgun (WGS) entry which is preliminary data.</text>
</comment>
<protein>
    <submittedName>
        <fullName evidence="11">Dipeptide transport system permease protein DppC</fullName>
    </submittedName>
</protein>
<keyword evidence="6 8" id="KW-0472">Membrane</keyword>
<dbReference type="AlphaFoldDB" id="A0A109LFX3"/>
<feature type="transmembrane region" description="Helical" evidence="8">
    <location>
        <begin position="21"/>
        <end position="46"/>
    </location>
</feature>
<feature type="domain" description="Oligopeptide transport permease C-like N-terminal" evidence="10">
    <location>
        <begin position="25"/>
        <end position="62"/>
    </location>
</feature>
<evidence type="ECO:0000259" key="10">
    <source>
        <dbReference type="Pfam" id="PF12911"/>
    </source>
</evidence>
<dbReference type="InterPro" id="IPR035906">
    <property type="entry name" value="MetI-like_sf"/>
</dbReference>
<evidence type="ECO:0000313" key="11">
    <source>
        <dbReference type="EMBL" id="KWV86815.1"/>
    </source>
</evidence>
<dbReference type="InterPro" id="IPR050366">
    <property type="entry name" value="BP-dependent_transpt_permease"/>
</dbReference>
<evidence type="ECO:0000256" key="4">
    <source>
        <dbReference type="ARBA" id="ARBA00022692"/>
    </source>
</evidence>
<evidence type="ECO:0000259" key="9">
    <source>
        <dbReference type="Pfam" id="PF00528"/>
    </source>
</evidence>
<dbReference type="PATRIC" id="fig|294.194.peg.3937"/>
<dbReference type="CDD" id="cd06261">
    <property type="entry name" value="TM_PBP2"/>
    <property type="match status" value="1"/>
</dbReference>
<dbReference type="Proteomes" id="UP000061348">
    <property type="component" value="Unassembled WGS sequence"/>
</dbReference>
<dbReference type="GO" id="GO:0055085">
    <property type="term" value="P:transmembrane transport"/>
    <property type="evidence" value="ECO:0007669"/>
    <property type="project" value="InterPro"/>
</dbReference>
<dbReference type="Gene3D" id="1.10.3720.10">
    <property type="entry name" value="MetI-like"/>
    <property type="match status" value="1"/>
</dbReference>
<keyword evidence="4 8" id="KW-0812">Transmembrane</keyword>
<feature type="region of interest" description="Disordered" evidence="7">
    <location>
        <begin position="242"/>
        <end position="263"/>
    </location>
</feature>
<evidence type="ECO:0000256" key="3">
    <source>
        <dbReference type="ARBA" id="ARBA00022475"/>
    </source>
</evidence>